<evidence type="ECO:0000256" key="12">
    <source>
        <dbReference type="RuleBase" id="RU361210"/>
    </source>
</evidence>
<evidence type="ECO:0000256" key="11">
    <source>
        <dbReference type="ARBA" id="ARBA00023274"/>
    </source>
</evidence>
<keyword evidence="9 12" id="KW-0413">Isomerase</keyword>
<dbReference type="InterPro" id="IPR043170">
    <property type="entry name" value="PTPA_C_lid"/>
</dbReference>
<evidence type="ECO:0000256" key="8">
    <source>
        <dbReference type="ARBA" id="ARBA00023110"/>
    </source>
</evidence>
<dbReference type="CDD" id="cd04087">
    <property type="entry name" value="PTPA"/>
    <property type="match status" value="1"/>
</dbReference>
<sequence length="444" mass="51681">MSIQYPSFDSISPGEAFSLGCLKRIDSKGDVFLFQKSIAHSRITDFIKVLNLALPGAKLTDSMNESDEIRKILSVLDVVSSWIEEIPPEKGPKRFGNKAFQKWINRLENESFVLLKKFLPDWIYPALNELYPYFTGGFGHGKRLDYGTGHELSFTAFLCGLLLLRFFKLNRDEVPIVLRIFNKYHFSYRHLRNNSSIRYFEIIRTLVITYNLEPAGSHGVWGLDDHFFLPYVFGSSQLSCTNVTVFPKDILDKNIVKQQKNENLYFSAISFINEVKHGPFYEHSPYLYDISGIEHWEKVNKGMLRMFDILVWSGRSLNTKKMAKTSAYFLRKKSKAELEKELDELKQELLTLRVQKISGGAPSKLAKISVVRQSIARIHTIINLTQRQQLRLFYKGKKYIPLDLRPRKTKASRLSLTRHERRLKTLKQQKKCKYFPRRVYALEA</sequence>
<dbReference type="PROSITE" id="PS00579">
    <property type="entry name" value="RIBOSOMAL_L29"/>
    <property type="match status" value="1"/>
</dbReference>
<dbReference type="InterPro" id="IPR004327">
    <property type="entry name" value="Phstyr_phstse_ac"/>
</dbReference>
<dbReference type="GO" id="GO:0003735">
    <property type="term" value="F:structural constituent of ribosome"/>
    <property type="evidence" value="ECO:0007669"/>
    <property type="project" value="InterPro"/>
</dbReference>
<dbReference type="EMBL" id="CP054542">
    <property type="protein sequence ID" value="QSL66279.1"/>
    <property type="molecule type" value="Genomic_DNA"/>
</dbReference>
<keyword evidence="15" id="KW-1185">Reference proteome</keyword>
<evidence type="ECO:0000313" key="15">
    <source>
        <dbReference type="Proteomes" id="UP000663699"/>
    </source>
</evidence>
<comment type="similarity">
    <text evidence="5 12">Belongs to the PTPA-type PPIase family.</text>
</comment>
<dbReference type="PANTHER" id="PTHR10012:SF3">
    <property type="entry name" value="SERINE_THREONINE-PROTEIN PHOSPHATASE 2A ACTIVATOR 1"/>
    <property type="match status" value="1"/>
</dbReference>
<evidence type="ECO:0000256" key="5">
    <source>
        <dbReference type="ARBA" id="ARBA00011019"/>
    </source>
</evidence>
<dbReference type="GO" id="GO:0008160">
    <property type="term" value="F:protein tyrosine phosphatase activator activity"/>
    <property type="evidence" value="ECO:0007669"/>
    <property type="project" value="TreeGrafter"/>
</dbReference>
<dbReference type="NCBIfam" id="TIGR00012">
    <property type="entry name" value="L29"/>
    <property type="match status" value="1"/>
</dbReference>
<keyword evidence="11" id="KW-0687">Ribonucleoprotein</keyword>
<gene>
    <name evidence="14" type="ORF">MERGE_000657</name>
</gene>
<keyword evidence="13" id="KW-0175">Coiled coil</keyword>
<dbReference type="InterPro" id="IPR001854">
    <property type="entry name" value="Ribosomal_uL29"/>
</dbReference>
<dbReference type="GO" id="GO:0000159">
    <property type="term" value="C:protein phosphatase type 2A complex"/>
    <property type="evidence" value="ECO:0007669"/>
    <property type="project" value="TreeGrafter"/>
</dbReference>
<dbReference type="SUPFAM" id="SSF46561">
    <property type="entry name" value="Ribosomal protein L29 (L29p)"/>
    <property type="match status" value="1"/>
</dbReference>
<keyword evidence="6 12" id="KW-0963">Cytoplasm</keyword>
<keyword evidence="7" id="KW-0689">Ribosomal protein</keyword>
<dbReference type="Gene3D" id="6.10.250.3450">
    <property type="match status" value="1"/>
</dbReference>
<dbReference type="Gene3D" id="1.10.287.310">
    <property type="match status" value="1"/>
</dbReference>
<evidence type="ECO:0000256" key="2">
    <source>
        <dbReference type="ARBA" id="ARBA00004123"/>
    </source>
</evidence>
<dbReference type="InterPro" id="IPR018254">
    <property type="entry name" value="Ribosomal_uL29_CS"/>
</dbReference>
<dbReference type="GO" id="GO:0030684">
    <property type="term" value="C:preribosome"/>
    <property type="evidence" value="ECO:0007669"/>
    <property type="project" value="UniProtKB-ARBA"/>
</dbReference>
<evidence type="ECO:0000256" key="13">
    <source>
        <dbReference type="SAM" id="Coils"/>
    </source>
</evidence>
<dbReference type="AlphaFoldDB" id="A0A899G4A0"/>
<dbReference type="GO" id="GO:0007052">
    <property type="term" value="P:mitotic spindle organization"/>
    <property type="evidence" value="ECO:0007669"/>
    <property type="project" value="TreeGrafter"/>
</dbReference>
<evidence type="ECO:0000256" key="6">
    <source>
        <dbReference type="ARBA" id="ARBA00022490"/>
    </source>
</evidence>
<evidence type="ECO:0000256" key="4">
    <source>
        <dbReference type="ARBA" id="ARBA00009254"/>
    </source>
</evidence>
<dbReference type="EC" id="5.2.1.8" evidence="12"/>
<evidence type="ECO:0000256" key="7">
    <source>
        <dbReference type="ARBA" id="ARBA00022980"/>
    </source>
</evidence>
<accession>A0A899G4A0</accession>
<comment type="subcellular location">
    <subcellularLocation>
        <location evidence="3 12">Cytoplasm</location>
    </subcellularLocation>
    <subcellularLocation>
        <location evidence="2">Nucleus</location>
    </subcellularLocation>
</comment>
<dbReference type="PANTHER" id="PTHR10012">
    <property type="entry name" value="SERINE/THREONINE-PROTEIN PHOSPHATASE 2A REGULATORY SUBUNIT B"/>
    <property type="match status" value="1"/>
</dbReference>
<comment type="similarity">
    <text evidence="4">Belongs to the universal ribosomal protein uL29 family.</text>
</comment>
<dbReference type="InterPro" id="IPR037218">
    <property type="entry name" value="PTPA_sf"/>
</dbReference>
<dbReference type="GO" id="GO:0022625">
    <property type="term" value="C:cytosolic large ribosomal subunit"/>
    <property type="evidence" value="ECO:0007669"/>
    <property type="project" value="UniProtKB-ARBA"/>
</dbReference>
<dbReference type="GO" id="GO:0003755">
    <property type="term" value="F:peptidyl-prolyl cis-trans isomerase activity"/>
    <property type="evidence" value="ECO:0007669"/>
    <property type="project" value="UniProtKB-KW"/>
</dbReference>
<feature type="coiled-coil region" evidence="13">
    <location>
        <begin position="328"/>
        <end position="355"/>
    </location>
</feature>
<dbReference type="Gene3D" id="1.20.120.1150">
    <property type="match status" value="1"/>
</dbReference>
<evidence type="ECO:0000256" key="9">
    <source>
        <dbReference type="ARBA" id="ARBA00023235"/>
    </source>
</evidence>
<dbReference type="FunFam" id="1.10.287.310:FF:000002">
    <property type="entry name" value="60S ribosomal protein L35"/>
    <property type="match status" value="1"/>
</dbReference>
<dbReference type="Proteomes" id="UP000663699">
    <property type="component" value="Chromosome 11"/>
</dbReference>
<proteinExistence type="inferred from homology"/>
<dbReference type="SUPFAM" id="SSF140984">
    <property type="entry name" value="PTPA-like"/>
    <property type="match status" value="1"/>
</dbReference>
<evidence type="ECO:0000256" key="10">
    <source>
        <dbReference type="ARBA" id="ARBA00023242"/>
    </source>
</evidence>
<dbReference type="OrthoDB" id="16120at2759"/>
<name>A0A899G4A0_9ASCO</name>
<keyword evidence="10" id="KW-0539">Nucleus</keyword>
<comment type="catalytic activity">
    <reaction evidence="1 12">
        <text>[protein]-peptidylproline (omega=180) = [protein]-peptidylproline (omega=0)</text>
        <dbReference type="Rhea" id="RHEA:16237"/>
        <dbReference type="Rhea" id="RHEA-COMP:10747"/>
        <dbReference type="Rhea" id="RHEA-COMP:10748"/>
        <dbReference type="ChEBI" id="CHEBI:83833"/>
        <dbReference type="ChEBI" id="CHEBI:83834"/>
        <dbReference type="EC" id="5.2.1.8"/>
    </reaction>
</comment>
<protein>
    <recommendedName>
        <fullName evidence="12">Serine/threonine-protein phosphatase 2A activator</fullName>
        <ecNumber evidence="12">5.2.1.8</ecNumber>
    </recommendedName>
    <alternativeName>
        <fullName evidence="12">Phosphotyrosyl phosphatase activator</fullName>
    </alternativeName>
</protein>
<comment type="function">
    <text evidence="12">PPIases accelerate the folding of proteins. It catalyzes the cis-trans isomerization of proline imidic peptide bonds in oligopeptides.</text>
</comment>
<dbReference type="GO" id="GO:0006412">
    <property type="term" value="P:translation"/>
    <property type="evidence" value="ECO:0007669"/>
    <property type="project" value="InterPro"/>
</dbReference>
<evidence type="ECO:0000256" key="3">
    <source>
        <dbReference type="ARBA" id="ARBA00004496"/>
    </source>
</evidence>
<dbReference type="InterPro" id="IPR036049">
    <property type="entry name" value="Ribosomal_uL29_sf"/>
</dbReference>
<dbReference type="GO" id="GO:0005634">
    <property type="term" value="C:nucleus"/>
    <property type="evidence" value="ECO:0007669"/>
    <property type="project" value="UniProtKB-SubCell"/>
</dbReference>
<evidence type="ECO:0000256" key="1">
    <source>
        <dbReference type="ARBA" id="ARBA00000971"/>
    </source>
</evidence>
<dbReference type="Pfam" id="PF03095">
    <property type="entry name" value="PTPA"/>
    <property type="match status" value="1"/>
</dbReference>
<keyword evidence="8 12" id="KW-0697">Rotamase</keyword>
<reference evidence="14" key="1">
    <citation type="submission" date="2020-06" db="EMBL/GenBank/DDBJ databases">
        <title>Genomes of multiple members of Pneumocystis genus reveal paths to human pathogen Pneumocystis jirovecii.</title>
        <authorList>
            <person name="Cisse O.H."/>
            <person name="Ma L."/>
            <person name="Dekker J."/>
            <person name="Khil P."/>
            <person name="Jo J."/>
            <person name="Brenchley J."/>
            <person name="Blair R."/>
            <person name="Pahar B."/>
            <person name="Chabe M."/>
            <person name="Van Rompay K.A."/>
            <person name="Keesler R."/>
            <person name="Sukura A."/>
            <person name="Hirsch V."/>
            <person name="Kutty G."/>
            <person name="Liu Y."/>
            <person name="Peng L."/>
            <person name="Chen J."/>
            <person name="Song J."/>
            <person name="Weissenbacher-Lang C."/>
            <person name="Xu J."/>
            <person name="Upham N.S."/>
            <person name="Stajich J.E."/>
            <person name="Cuomo C.A."/>
            <person name="Cushion M.T."/>
            <person name="Kovacs J.A."/>
        </authorList>
    </citation>
    <scope>NUCLEOTIDE SEQUENCE</scope>
    <source>
        <strain evidence="14">2A</strain>
    </source>
</reference>
<dbReference type="Pfam" id="PF00831">
    <property type="entry name" value="Ribosomal_L29"/>
    <property type="match status" value="1"/>
</dbReference>
<organism evidence="14 15">
    <name type="scientific">Pneumocystis wakefieldiae</name>
    <dbReference type="NCBI Taxonomy" id="38082"/>
    <lineage>
        <taxon>Eukaryota</taxon>
        <taxon>Fungi</taxon>
        <taxon>Dikarya</taxon>
        <taxon>Ascomycota</taxon>
        <taxon>Taphrinomycotina</taxon>
        <taxon>Pneumocystomycetes</taxon>
        <taxon>Pneumocystaceae</taxon>
        <taxon>Pneumocystis</taxon>
    </lineage>
</organism>
<evidence type="ECO:0000313" key="14">
    <source>
        <dbReference type="EMBL" id="QSL66279.1"/>
    </source>
</evidence>
<dbReference type="HAMAP" id="MF_00374">
    <property type="entry name" value="Ribosomal_uL29"/>
    <property type="match status" value="1"/>
</dbReference>
<dbReference type="FunFam" id="6.10.250.3450:FF:000001">
    <property type="entry name" value="60S ribosomal protein L35"/>
    <property type="match status" value="1"/>
</dbReference>